<evidence type="ECO:0000256" key="1">
    <source>
        <dbReference type="SAM" id="SignalP"/>
    </source>
</evidence>
<feature type="chain" id="PRO_5004737852" evidence="1">
    <location>
        <begin position="24"/>
        <end position="114"/>
    </location>
</feature>
<dbReference type="PANTHER" id="PTHR10041:SF5">
    <property type="entry name" value="LEUCINE-RICH COLIPASE-LIKE PROTEIN 1"/>
    <property type="match status" value="1"/>
</dbReference>
<accession>V5HAY0</accession>
<dbReference type="PANTHER" id="PTHR10041">
    <property type="entry name" value="COLIPASE"/>
    <property type="match status" value="1"/>
</dbReference>
<dbReference type="GO" id="GO:0016042">
    <property type="term" value="P:lipid catabolic process"/>
    <property type="evidence" value="ECO:0007669"/>
    <property type="project" value="InterPro"/>
</dbReference>
<proteinExistence type="evidence at transcript level"/>
<keyword evidence="1" id="KW-0732">Signal</keyword>
<sequence length="114" mass="12127">MGTLCAALALTFVLATLLEKNIADDDMGQRPVLPPGFIPKPPGKQGEWCAPHRLCGHNLCCLKSKKGSRTCRPNAQLGMPCSDAPIKGQIYPGNCPCSKGTCKNGVCSNDWKGK</sequence>
<dbReference type="GO" id="GO:0007586">
    <property type="term" value="P:digestion"/>
    <property type="evidence" value="ECO:0007669"/>
    <property type="project" value="InterPro"/>
</dbReference>
<protein>
    <submittedName>
        <fullName evidence="2">Putative secreted protein</fullName>
    </submittedName>
</protein>
<reference evidence="2" key="1">
    <citation type="journal article" date="2015" name="Sci. Rep.">
        <title>Tissue- and time-dependent transcription in Ixodes ricinus salivary glands and midguts when blood feeding on the vertebrate host.</title>
        <authorList>
            <person name="Kotsyfakis M."/>
            <person name="Schwarz A."/>
            <person name="Erhart J."/>
            <person name="Ribeiro J.M."/>
        </authorList>
    </citation>
    <scope>NUCLEOTIDE SEQUENCE</scope>
    <source>
        <tissue evidence="2">Salivary gland and midgut</tissue>
    </source>
</reference>
<name>V5HAY0_IXORI</name>
<organism evidence="2">
    <name type="scientific">Ixodes ricinus</name>
    <name type="common">Common tick</name>
    <name type="synonym">Acarus ricinus</name>
    <dbReference type="NCBI Taxonomy" id="34613"/>
    <lineage>
        <taxon>Eukaryota</taxon>
        <taxon>Metazoa</taxon>
        <taxon>Ecdysozoa</taxon>
        <taxon>Arthropoda</taxon>
        <taxon>Chelicerata</taxon>
        <taxon>Arachnida</taxon>
        <taxon>Acari</taxon>
        <taxon>Parasitiformes</taxon>
        <taxon>Ixodida</taxon>
        <taxon>Ixodoidea</taxon>
        <taxon>Ixodidae</taxon>
        <taxon>Ixodinae</taxon>
        <taxon>Ixodes</taxon>
    </lineage>
</organism>
<dbReference type="InterPro" id="IPR001981">
    <property type="entry name" value="Colipase"/>
</dbReference>
<feature type="signal peptide" evidence="1">
    <location>
        <begin position="1"/>
        <end position="23"/>
    </location>
</feature>
<dbReference type="GO" id="GO:0008047">
    <property type="term" value="F:enzyme activator activity"/>
    <property type="evidence" value="ECO:0007669"/>
    <property type="project" value="InterPro"/>
</dbReference>
<dbReference type="GO" id="GO:0005576">
    <property type="term" value="C:extracellular region"/>
    <property type="evidence" value="ECO:0007669"/>
    <property type="project" value="InterPro"/>
</dbReference>
<dbReference type="Gene3D" id="2.10.80.10">
    <property type="entry name" value="Lipase, subunit A"/>
    <property type="match status" value="1"/>
</dbReference>
<evidence type="ECO:0000313" key="2">
    <source>
        <dbReference type="EMBL" id="JAB71997.1"/>
    </source>
</evidence>
<dbReference type="EMBL" id="GANP01012471">
    <property type="protein sequence ID" value="JAB71997.1"/>
    <property type="molecule type" value="mRNA"/>
</dbReference>
<dbReference type="AlphaFoldDB" id="V5HAY0"/>